<dbReference type="RefSeq" id="WP_271915026.1">
    <property type="nucleotide sequence ID" value="NZ_JAQNDO010000001.1"/>
</dbReference>
<name>A0ABT5EFN6_9BACT</name>
<sequence length="93" mass="9928">MEATLKLRIDGPVLLKCGCCGEDIDEHTPKDLRGCADTPWDDWDGPIAEVNGKQMGVIPACTVCGDAVADHSLENLQGCMVETQGATQELLIT</sequence>
<evidence type="ECO:0000313" key="2">
    <source>
        <dbReference type="Proteomes" id="UP001221411"/>
    </source>
</evidence>
<proteinExistence type="predicted"/>
<comment type="caution">
    <text evidence="1">The sequence shown here is derived from an EMBL/GenBank/DDBJ whole genome shotgun (WGS) entry which is preliminary data.</text>
</comment>
<keyword evidence="2" id="KW-1185">Reference proteome</keyword>
<protein>
    <submittedName>
        <fullName evidence="1">Uncharacterized protein</fullName>
    </submittedName>
</protein>
<gene>
    <name evidence="1" type="ORF">POL67_02150</name>
</gene>
<organism evidence="1 2">
    <name type="scientific">Polyangium mundeleinium</name>
    <dbReference type="NCBI Taxonomy" id="2995306"/>
    <lineage>
        <taxon>Bacteria</taxon>
        <taxon>Pseudomonadati</taxon>
        <taxon>Myxococcota</taxon>
        <taxon>Polyangia</taxon>
        <taxon>Polyangiales</taxon>
        <taxon>Polyangiaceae</taxon>
        <taxon>Polyangium</taxon>
    </lineage>
</organism>
<dbReference type="EMBL" id="JAQNDO010000001">
    <property type="protein sequence ID" value="MDC0740129.1"/>
    <property type="molecule type" value="Genomic_DNA"/>
</dbReference>
<reference evidence="1 2" key="1">
    <citation type="submission" date="2022-11" db="EMBL/GenBank/DDBJ databases">
        <title>Minimal conservation of predation-associated metabolite biosynthetic gene clusters underscores biosynthetic potential of Myxococcota including descriptions for ten novel species: Archangium lansinium sp. nov., Myxococcus landrumus sp. nov., Nannocystis bai.</title>
        <authorList>
            <person name="Ahearne A."/>
            <person name="Stevens C."/>
            <person name="Dowd S."/>
        </authorList>
    </citation>
    <scope>NUCLEOTIDE SEQUENCE [LARGE SCALE GENOMIC DNA]</scope>
    <source>
        <strain evidence="1 2">RJM3</strain>
    </source>
</reference>
<evidence type="ECO:0000313" key="1">
    <source>
        <dbReference type="EMBL" id="MDC0740129.1"/>
    </source>
</evidence>
<dbReference type="Proteomes" id="UP001221411">
    <property type="component" value="Unassembled WGS sequence"/>
</dbReference>
<accession>A0ABT5EFN6</accession>